<evidence type="ECO:0000313" key="7">
    <source>
        <dbReference type="EMBL" id="MEQ2709591.1"/>
    </source>
</evidence>
<gene>
    <name evidence="7" type="ORF">AAAU51_00100</name>
</gene>
<evidence type="ECO:0000256" key="4">
    <source>
        <dbReference type="ARBA" id="ARBA00022777"/>
    </source>
</evidence>
<dbReference type="SUPFAM" id="SSF53613">
    <property type="entry name" value="Ribokinase-like"/>
    <property type="match status" value="1"/>
</dbReference>
<evidence type="ECO:0000313" key="8">
    <source>
        <dbReference type="Proteomes" id="UP001482154"/>
    </source>
</evidence>
<dbReference type="Pfam" id="PF08543">
    <property type="entry name" value="Phos_pyr_kin"/>
    <property type="match status" value="1"/>
</dbReference>
<dbReference type="GO" id="GO:0008478">
    <property type="term" value="F:pyridoxal kinase activity"/>
    <property type="evidence" value="ECO:0007669"/>
    <property type="project" value="UniProtKB-EC"/>
</dbReference>
<proteinExistence type="predicted"/>
<accession>A0ABV1IQX1</accession>
<dbReference type="NCBIfam" id="NF005491">
    <property type="entry name" value="PRK07105.1"/>
    <property type="match status" value="1"/>
</dbReference>
<organism evidence="7 8">
    <name type="scientific">Anaerostipes amylophilus</name>
    <dbReference type="NCBI Taxonomy" id="2981779"/>
    <lineage>
        <taxon>Bacteria</taxon>
        <taxon>Bacillati</taxon>
        <taxon>Bacillota</taxon>
        <taxon>Clostridia</taxon>
        <taxon>Lachnospirales</taxon>
        <taxon>Lachnospiraceae</taxon>
        <taxon>Anaerostipes</taxon>
    </lineage>
</organism>
<evidence type="ECO:0000256" key="2">
    <source>
        <dbReference type="ARBA" id="ARBA00022679"/>
    </source>
</evidence>
<keyword evidence="2 7" id="KW-0808">Transferase</keyword>
<comment type="caution">
    <text evidence="7">The sequence shown here is derived from an EMBL/GenBank/DDBJ whole genome shotgun (WGS) entry which is preliminary data.</text>
</comment>
<dbReference type="PANTHER" id="PTHR10534:SF2">
    <property type="entry name" value="PYRIDOXAL KINASE"/>
    <property type="match status" value="1"/>
</dbReference>
<dbReference type="EMBL" id="JBBNIN010000001">
    <property type="protein sequence ID" value="MEQ2709591.1"/>
    <property type="molecule type" value="Genomic_DNA"/>
</dbReference>
<dbReference type="PANTHER" id="PTHR10534">
    <property type="entry name" value="PYRIDOXAL KINASE"/>
    <property type="match status" value="1"/>
</dbReference>
<dbReference type="RefSeq" id="WP_055197572.1">
    <property type="nucleotide sequence ID" value="NZ_JAOQJG010000005.1"/>
</dbReference>
<keyword evidence="5" id="KW-0067">ATP-binding</keyword>
<evidence type="ECO:0000256" key="3">
    <source>
        <dbReference type="ARBA" id="ARBA00022741"/>
    </source>
</evidence>
<reference evidence="7 8" key="1">
    <citation type="submission" date="2024-04" db="EMBL/GenBank/DDBJ databases">
        <title>Human intestinal bacterial collection.</title>
        <authorList>
            <person name="Pauvert C."/>
            <person name="Hitch T.C.A."/>
            <person name="Clavel T."/>
        </authorList>
    </citation>
    <scope>NUCLEOTIDE SEQUENCE [LARGE SCALE GENOMIC DNA]</scope>
    <source>
        <strain evidence="7 8">CLA-AA-H249</strain>
    </source>
</reference>
<feature type="domain" description="Pyridoxamine kinase/Phosphomethylpyrimidine kinase" evidence="6">
    <location>
        <begin position="31"/>
        <end position="260"/>
    </location>
</feature>
<evidence type="ECO:0000256" key="1">
    <source>
        <dbReference type="ARBA" id="ARBA00012104"/>
    </source>
</evidence>
<sequence>MKHSVKRVAAIHDLSGFGRASLTAIIPILSSMGIQVCPLPTAILSNHTGGFDTFSFVDFTDHMQDYIDHWKELKIDFDCIYSGFLGSERQIEIVSGFIDDFGTKDNMVVIDPVLGDNGNLYSTMDQGLVEGMKHLVTKADIITPNFTEVSLLLGEEYKQTTTDEEIKEWVKRLSDMGPDIVVVTSVPDKEKDKDSNVIAYDRSCNTYWKIKCRYIPTFYPGTGDAYTSVMIGSLLDGDSLPIALDKGVQFITQAIKASYGFDYPNREGVLLERVLEVLKMPVVLGGYEMI</sequence>
<evidence type="ECO:0000256" key="5">
    <source>
        <dbReference type="ARBA" id="ARBA00022840"/>
    </source>
</evidence>
<keyword evidence="4 7" id="KW-0418">Kinase</keyword>
<protein>
    <recommendedName>
        <fullName evidence="1">pyridoxal kinase</fullName>
        <ecNumber evidence="1">2.7.1.35</ecNumber>
    </recommendedName>
</protein>
<dbReference type="Gene3D" id="3.40.1190.20">
    <property type="match status" value="1"/>
</dbReference>
<dbReference type="Proteomes" id="UP001482154">
    <property type="component" value="Unassembled WGS sequence"/>
</dbReference>
<dbReference type="InterPro" id="IPR029056">
    <property type="entry name" value="Ribokinase-like"/>
</dbReference>
<keyword evidence="8" id="KW-1185">Reference proteome</keyword>
<evidence type="ECO:0000259" key="6">
    <source>
        <dbReference type="Pfam" id="PF08543"/>
    </source>
</evidence>
<dbReference type="CDD" id="cd01173">
    <property type="entry name" value="pyridoxal_pyridoxamine_kinase"/>
    <property type="match status" value="1"/>
</dbReference>
<dbReference type="InterPro" id="IPR004625">
    <property type="entry name" value="PyrdxlKinase"/>
</dbReference>
<name>A0ABV1IQX1_9FIRM</name>
<dbReference type="EC" id="2.7.1.35" evidence="1"/>
<keyword evidence="3" id="KW-0547">Nucleotide-binding</keyword>
<dbReference type="InterPro" id="IPR013749">
    <property type="entry name" value="PM/HMP-P_kinase-1"/>
</dbReference>